<dbReference type="AlphaFoldDB" id="A0A0G4NZT3"/>
<evidence type="ECO:0000259" key="1">
    <source>
        <dbReference type="Pfam" id="PF01636"/>
    </source>
</evidence>
<keyword evidence="2" id="KW-0808">Transferase</keyword>
<sequence length="281" mass="32024">MNPYMTDPDHIPPSDLYADLPLYGRYSPKPDDFCIDIQHVNSQSTDSLQYWASVLDLCNESVRIYPGDEDSRDVFALGSVIIKSRHLHTQKSTEYVEIGYSYADANEVQAIAIAKNVLKNVKVPDIYFNGKINGHQVSVQERLPGVALTVAWPYLSQSQKESFKQQAREILRQLHSIKPTDRGQIRSYVVSNPNILISGRIQPLEADILFSDINTDLDMSFMHNDFTESNCIVHNDKIVGLIDWEMAGFFGWNTAREVHRTARPHDSSFWKDLYDQDAPNS</sequence>
<name>A0A0G4NZT3_PENC3</name>
<dbReference type="PANTHER" id="PTHR21310:SF55">
    <property type="entry name" value="AMINOGLYCOSIDE PHOSPHOTRANSFERASE DOMAIN-CONTAINING PROTEIN"/>
    <property type="match status" value="1"/>
</dbReference>
<feature type="domain" description="Aminoglycoside phosphotransferase" evidence="1">
    <location>
        <begin position="107"/>
        <end position="185"/>
    </location>
</feature>
<dbReference type="Proteomes" id="UP000053732">
    <property type="component" value="Unassembled WGS sequence"/>
</dbReference>
<protein>
    <submittedName>
        <fullName evidence="2">Protein kinase-like domain</fullName>
    </submittedName>
</protein>
<accession>A0A0G4NZT3</accession>
<proteinExistence type="predicted"/>
<feature type="domain" description="Aminoglycoside phosphotransferase" evidence="1">
    <location>
        <begin position="211"/>
        <end position="248"/>
    </location>
</feature>
<evidence type="ECO:0000313" key="3">
    <source>
        <dbReference type="Proteomes" id="UP000053732"/>
    </source>
</evidence>
<evidence type="ECO:0000313" key="2">
    <source>
        <dbReference type="EMBL" id="CRL19572.1"/>
    </source>
</evidence>
<dbReference type="CDD" id="cd05120">
    <property type="entry name" value="APH_ChoK_like"/>
    <property type="match status" value="1"/>
</dbReference>
<organism evidence="2 3">
    <name type="scientific">Penicillium camemberti (strain FM 013)</name>
    <dbReference type="NCBI Taxonomy" id="1429867"/>
    <lineage>
        <taxon>Eukaryota</taxon>
        <taxon>Fungi</taxon>
        <taxon>Dikarya</taxon>
        <taxon>Ascomycota</taxon>
        <taxon>Pezizomycotina</taxon>
        <taxon>Eurotiomycetes</taxon>
        <taxon>Eurotiomycetidae</taxon>
        <taxon>Eurotiales</taxon>
        <taxon>Aspergillaceae</taxon>
        <taxon>Penicillium</taxon>
    </lineage>
</organism>
<dbReference type="InterPro" id="IPR011009">
    <property type="entry name" value="Kinase-like_dom_sf"/>
</dbReference>
<dbReference type="EMBL" id="HG793136">
    <property type="protein sequence ID" value="CRL19572.1"/>
    <property type="molecule type" value="Genomic_DNA"/>
</dbReference>
<reference evidence="2 3" key="1">
    <citation type="journal article" date="2014" name="Nat. Commun.">
        <title>Multiple recent horizontal transfers of a large genomic region in cheese making fungi.</title>
        <authorList>
            <person name="Cheeseman K."/>
            <person name="Ropars J."/>
            <person name="Renault P."/>
            <person name="Dupont J."/>
            <person name="Gouzy J."/>
            <person name="Branca A."/>
            <person name="Abraham A.L."/>
            <person name="Ceppi M."/>
            <person name="Conseiller E."/>
            <person name="Debuchy R."/>
            <person name="Malagnac F."/>
            <person name="Goarin A."/>
            <person name="Silar P."/>
            <person name="Lacoste S."/>
            <person name="Sallet E."/>
            <person name="Bensimon A."/>
            <person name="Giraud T."/>
            <person name="Brygoo Y."/>
        </authorList>
    </citation>
    <scope>NUCLEOTIDE SEQUENCE [LARGE SCALE GENOMIC DNA]</scope>
    <source>
        <strain evidence="3">FM 013</strain>
    </source>
</reference>
<dbReference type="STRING" id="1429867.A0A0G4NZT3"/>
<dbReference type="Gene3D" id="3.90.1200.10">
    <property type="match status" value="1"/>
</dbReference>
<dbReference type="PANTHER" id="PTHR21310">
    <property type="entry name" value="AMINOGLYCOSIDE PHOSPHOTRANSFERASE-RELATED-RELATED"/>
    <property type="match status" value="1"/>
</dbReference>
<dbReference type="Pfam" id="PF01636">
    <property type="entry name" value="APH"/>
    <property type="match status" value="2"/>
</dbReference>
<keyword evidence="3" id="KW-1185">Reference proteome</keyword>
<dbReference type="InterPro" id="IPR051678">
    <property type="entry name" value="AGP_Transferase"/>
</dbReference>
<dbReference type="SUPFAM" id="SSF56112">
    <property type="entry name" value="Protein kinase-like (PK-like)"/>
    <property type="match status" value="1"/>
</dbReference>
<dbReference type="GO" id="GO:0016301">
    <property type="term" value="F:kinase activity"/>
    <property type="evidence" value="ECO:0007669"/>
    <property type="project" value="UniProtKB-KW"/>
</dbReference>
<gene>
    <name evidence="2" type="ORF">PCAMFM013_S003g000363</name>
</gene>
<keyword evidence="2" id="KW-0418">Kinase</keyword>
<dbReference type="InterPro" id="IPR002575">
    <property type="entry name" value="Aminoglycoside_PTrfase"/>
</dbReference>